<comment type="similarity">
    <text evidence="2">Belongs to the WD repeat ESC family.</text>
</comment>
<keyword evidence="6" id="KW-0805">Transcription regulation</keyword>
<comment type="subcellular location">
    <subcellularLocation>
        <location evidence="1">Nucleus</location>
    </subcellularLocation>
</comment>
<evidence type="ECO:0000256" key="7">
    <source>
        <dbReference type="ARBA" id="ARBA00023163"/>
    </source>
</evidence>
<keyword evidence="4 11" id="KW-0853">WD repeat</keyword>
<evidence type="ECO:0000256" key="3">
    <source>
        <dbReference type="ARBA" id="ARBA00022491"/>
    </source>
</evidence>
<dbReference type="OrthoDB" id="7318948at2759"/>
<evidence type="ECO:0000256" key="5">
    <source>
        <dbReference type="ARBA" id="ARBA00022737"/>
    </source>
</evidence>
<gene>
    <name evidence="12" type="ORF">B4U79_01933</name>
    <name evidence="13" type="ORF">B4U79_09319</name>
</gene>
<feature type="repeat" description="WD" evidence="11">
    <location>
        <begin position="115"/>
        <end position="157"/>
    </location>
</feature>
<comment type="caution">
    <text evidence="13">The sequence shown here is derived from an EMBL/GenBank/DDBJ whole genome shotgun (WGS) entry which is preliminary data.</text>
</comment>
<protein>
    <recommendedName>
        <fullName evidence="9">Polycomb protein esc</fullName>
    </recommendedName>
    <alternativeName>
        <fullName evidence="10">Protein extra sex combs</fullName>
    </alternativeName>
</protein>
<dbReference type="PROSITE" id="PS00678">
    <property type="entry name" value="WD_REPEATS_1"/>
    <property type="match status" value="1"/>
</dbReference>
<keyword evidence="8" id="KW-0539">Nucleus</keyword>
<evidence type="ECO:0000256" key="10">
    <source>
        <dbReference type="ARBA" id="ARBA00076259"/>
    </source>
</evidence>
<evidence type="ECO:0000313" key="12">
    <source>
        <dbReference type="EMBL" id="RWS14956.1"/>
    </source>
</evidence>
<dbReference type="PANTHER" id="PTHR10253">
    <property type="entry name" value="POLYCOMB PROTEIN"/>
    <property type="match status" value="1"/>
</dbReference>
<keyword evidence="5" id="KW-0677">Repeat</keyword>
<name>A0A443RII0_9ACAR</name>
<dbReference type="InterPro" id="IPR015943">
    <property type="entry name" value="WD40/YVTN_repeat-like_dom_sf"/>
</dbReference>
<dbReference type="SUPFAM" id="SSF50978">
    <property type="entry name" value="WD40 repeat-like"/>
    <property type="match status" value="1"/>
</dbReference>
<evidence type="ECO:0000256" key="2">
    <source>
        <dbReference type="ARBA" id="ARBA00008075"/>
    </source>
</evidence>
<evidence type="ECO:0000256" key="11">
    <source>
        <dbReference type="PROSITE-ProRule" id="PRU00221"/>
    </source>
</evidence>
<evidence type="ECO:0000313" key="14">
    <source>
        <dbReference type="Proteomes" id="UP000285301"/>
    </source>
</evidence>
<dbReference type="PROSITE" id="PS50082">
    <property type="entry name" value="WD_REPEATS_2"/>
    <property type="match status" value="2"/>
</dbReference>
<evidence type="ECO:0000256" key="1">
    <source>
        <dbReference type="ARBA" id="ARBA00004123"/>
    </source>
</evidence>
<accession>A0A443RII0</accession>
<evidence type="ECO:0000313" key="13">
    <source>
        <dbReference type="EMBL" id="RWS15065.1"/>
    </source>
</evidence>
<dbReference type="InterPro" id="IPR019775">
    <property type="entry name" value="WD40_repeat_CS"/>
</dbReference>
<dbReference type="FunFam" id="2.130.10.10:FF:000056">
    <property type="entry name" value="Polycomb protein eed"/>
    <property type="match status" value="1"/>
</dbReference>
<dbReference type="InterPro" id="IPR051243">
    <property type="entry name" value="PcG_WD-repeat"/>
</dbReference>
<dbReference type="PROSITE" id="PS50294">
    <property type="entry name" value="WD_REPEATS_REGION"/>
    <property type="match status" value="2"/>
</dbReference>
<dbReference type="AlphaFoldDB" id="A0A443RII0"/>
<keyword evidence="14" id="KW-1185">Reference proteome</keyword>
<dbReference type="EMBL" id="NCKU01000583">
    <property type="protein sequence ID" value="RWS14956.1"/>
    <property type="molecule type" value="Genomic_DNA"/>
</dbReference>
<dbReference type="InterPro" id="IPR036322">
    <property type="entry name" value="WD40_repeat_dom_sf"/>
</dbReference>
<evidence type="ECO:0000256" key="6">
    <source>
        <dbReference type="ARBA" id="ARBA00023015"/>
    </source>
</evidence>
<evidence type="ECO:0000256" key="8">
    <source>
        <dbReference type="ARBA" id="ARBA00023242"/>
    </source>
</evidence>
<evidence type="ECO:0000256" key="9">
    <source>
        <dbReference type="ARBA" id="ARBA00072179"/>
    </source>
</evidence>
<reference evidence="13" key="2">
    <citation type="submission" date="2018-11" db="EMBL/GenBank/DDBJ databases">
        <title>Trombidioid mite genomics.</title>
        <authorList>
            <person name="Dong X."/>
        </authorList>
    </citation>
    <scope>NUCLEOTIDE SEQUENCE</scope>
    <source>
        <strain evidence="13">UoL-WK</strain>
    </source>
</reference>
<feature type="repeat" description="WD" evidence="11">
    <location>
        <begin position="161"/>
        <end position="202"/>
    </location>
</feature>
<keyword evidence="7" id="KW-0804">Transcription</keyword>
<sequence length="333" mass="38117">MAKNKVCKVQYKFTCFLKENHNTPVFGVQFNPHLQEEKRYVFATVGSNRISIYECLQNGCIRLLQAYADPDCEESFYSCVWTYDTNNMNPLLAAGGARGIIRLISPASMECTKHFKGHGNSINDLKVHPFEADLLLSVSKDHSIRLWNIRTDICIAIFGGVEGHRDEVLCADFHLKGNKIVSSGMDHSLKIWSMENENIQAAIKESHSFNTQAGRSFKTQKQHFPIFTTRDIHRNYVDCVQWFGNFVLSKSCENAIICWKPGKLENATDIGLPKNQYINDCSTTTIHRFEYKESDIWFIRFSMDEDQKIMAVGNQTGKIYVWDLDVDDPSNSK</sequence>
<keyword evidence="3" id="KW-0678">Repressor</keyword>
<proteinExistence type="inferred from homology"/>
<dbReference type="InterPro" id="IPR001680">
    <property type="entry name" value="WD40_rpt"/>
</dbReference>
<dbReference type="Proteomes" id="UP000285301">
    <property type="component" value="Unassembled WGS sequence"/>
</dbReference>
<dbReference type="Pfam" id="PF00400">
    <property type="entry name" value="WD40"/>
    <property type="match status" value="2"/>
</dbReference>
<dbReference type="STRING" id="1965070.A0A443RII0"/>
<dbReference type="EMBL" id="NCKU01000556">
    <property type="protein sequence ID" value="RWS15065.1"/>
    <property type="molecule type" value="Genomic_DNA"/>
</dbReference>
<dbReference type="SMART" id="SM00320">
    <property type="entry name" value="WD40"/>
    <property type="match status" value="5"/>
</dbReference>
<dbReference type="GO" id="GO:0005634">
    <property type="term" value="C:nucleus"/>
    <property type="evidence" value="ECO:0007669"/>
    <property type="project" value="UniProtKB-SubCell"/>
</dbReference>
<evidence type="ECO:0000256" key="4">
    <source>
        <dbReference type="ARBA" id="ARBA00022574"/>
    </source>
</evidence>
<dbReference type="Gene3D" id="2.130.10.10">
    <property type="entry name" value="YVTN repeat-like/Quinoprotein amine dehydrogenase"/>
    <property type="match status" value="1"/>
</dbReference>
<reference evidence="13 14" key="1">
    <citation type="journal article" date="2018" name="Gigascience">
        <title>Genomes of trombidid mites reveal novel predicted allergens and laterally-transferred genes associated with secondary metabolism.</title>
        <authorList>
            <person name="Dong X."/>
            <person name="Chaisiri K."/>
            <person name="Xia D."/>
            <person name="Armstrong S.D."/>
            <person name="Fang Y."/>
            <person name="Donnelly M.J."/>
            <person name="Kadowaki T."/>
            <person name="McGarry J.W."/>
            <person name="Darby A.C."/>
            <person name="Makepeace B.L."/>
        </authorList>
    </citation>
    <scope>NUCLEOTIDE SEQUENCE [LARGE SCALE GENOMIC DNA]</scope>
    <source>
        <strain evidence="13">UoL-WK</strain>
    </source>
</reference>
<organism evidence="13 14">
    <name type="scientific">Dinothrombium tinctorium</name>
    <dbReference type="NCBI Taxonomy" id="1965070"/>
    <lineage>
        <taxon>Eukaryota</taxon>
        <taxon>Metazoa</taxon>
        <taxon>Ecdysozoa</taxon>
        <taxon>Arthropoda</taxon>
        <taxon>Chelicerata</taxon>
        <taxon>Arachnida</taxon>
        <taxon>Acari</taxon>
        <taxon>Acariformes</taxon>
        <taxon>Trombidiformes</taxon>
        <taxon>Prostigmata</taxon>
        <taxon>Anystina</taxon>
        <taxon>Parasitengona</taxon>
        <taxon>Trombidioidea</taxon>
        <taxon>Trombidiidae</taxon>
        <taxon>Dinothrombium</taxon>
    </lineage>
</organism>